<proteinExistence type="predicted"/>
<gene>
    <name evidence="1" type="ORF">ARTHRO_60840</name>
</gene>
<organism evidence="1 2">
    <name type="scientific">Limnospira indica PCC 8005</name>
    <dbReference type="NCBI Taxonomy" id="376219"/>
    <lineage>
        <taxon>Bacteria</taxon>
        <taxon>Bacillati</taxon>
        <taxon>Cyanobacteriota</taxon>
        <taxon>Cyanophyceae</taxon>
        <taxon>Oscillatoriophycideae</taxon>
        <taxon>Oscillatoriales</taxon>
        <taxon>Sirenicapillariaceae</taxon>
        <taxon>Limnospira</taxon>
    </lineage>
</organism>
<reference evidence="1 2" key="1">
    <citation type="submission" date="2014-02" db="EMBL/GenBank/DDBJ databases">
        <authorList>
            <person name="Genoscope - CEA"/>
        </authorList>
    </citation>
    <scope>NUCLEOTIDE SEQUENCE [LARGE SCALE GENOMIC DNA]</scope>
    <source>
        <strain evidence="1 2">PCC 8005</strain>
    </source>
</reference>
<dbReference type="RefSeq" id="WP_006622801.1">
    <property type="nucleotide sequence ID" value="NZ_FO818640.1"/>
</dbReference>
<evidence type="ECO:0000313" key="1">
    <source>
        <dbReference type="EMBL" id="CDM98239.1"/>
    </source>
</evidence>
<evidence type="ECO:0000313" key="2">
    <source>
        <dbReference type="Proteomes" id="UP000032946"/>
    </source>
</evidence>
<dbReference type="Proteomes" id="UP000032946">
    <property type="component" value="Chromosome"/>
</dbReference>
<dbReference type="EMBL" id="FO818640">
    <property type="protein sequence ID" value="CDM98239.1"/>
    <property type="molecule type" value="Genomic_DNA"/>
</dbReference>
<sequence>MSAREQLIREISQIPDPLVTEVLNFLLFIKAKNQQDDSAASNSETQEEPSFLKFIDKINSEIIAEENTKLPTDFSKNIDHYLYGSPKE</sequence>
<accession>A0A9P1P1Q7</accession>
<dbReference type="AlphaFoldDB" id="A0A9P1P1Q7"/>
<protein>
    <recommendedName>
        <fullName evidence="3">DUF2281 domain-containing protein</fullName>
    </recommendedName>
</protein>
<evidence type="ECO:0008006" key="3">
    <source>
        <dbReference type="Google" id="ProtNLM"/>
    </source>
</evidence>
<name>A0A9P1P1Q7_9CYAN</name>
<keyword evidence="2" id="KW-1185">Reference proteome</keyword>